<dbReference type="AlphaFoldDB" id="A0A8J3NB72"/>
<evidence type="ECO:0000313" key="1">
    <source>
        <dbReference type="EMBL" id="GID13069.1"/>
    </source>
</evidence>
<dbReference type="Pfam" id="PF20199">
    <property type="entry name" value="RepSA"/>
    <property type="match status" value="1"/>
</dbReference>
<gene>
    <name evidence="1" type="ORF">Aru02nite_39580</name>
</gene>
<protein>
    <submittedName>
        <fullName evidence="1">Replication initiation protein</fullName>
    </submittedName>
</protein>
<comment type="caution">
    <text evidence="1">The sequence shown here is derived from an EMBL/GenBank/DDBJ whole genome shotgun (WGS) entry which is preliminary data.</text>
</comment>
<evidence type="ECO:0000313" key="2">
    <source>
        <dbReference type="Proteomes" id="UP000612808"/>
    </source>
</evidence>
<keyword evidence="2" id="KW-1185">Reference proteome</keyword>
<dbReference type="RefSeq" id="WP_373324916.1">
    <property type="nucleotide sequence ID" value="NZ_BOMB01000022.1"/>
</dbReference>
<dbReference type="EMBL" id="BOMB01000022">
    <property type="protein sequence ID" value="GID13069.1"/>
    <property type="molecule type" value="Genomic_DNA"/>
</dbReference>
<proteinExistence type="predicted"/>
<dbReference type="InterPro" id="IPR046828">
    <property type="entry name" value="RepSA"/>
</dbReference>
<sequence length="511" mass="55550">MTTPTVTLAPGATSTTVPGTGVSAELAASFDLSRVLDDTMGAGSRLSASRTALERAAGSDVFGWLAHVRSAAGCSNPIRLCGTVDRIDAGSGELLARQSTADMPDGVIYKSCGNRRSSVCPHCAEVYRRDAFQLIRAGMVGGKGIDPSVAAHPAVFATFTAGSFGLVHTRRIAKSGKPIPCRPRRNPDVCSHGIALACNDIHDKGSHLLGTPLCLDCYDYDGQAVFNVQASELWRRTTIAVNRYLTRLARRAGTHLRVRATCCKVAEMQVRGVVHFHAVIRLDGYHPDAKDVTLPPPSELDVIDLADAIHHAAVTVGFTTEEHPDNPDGWRLAWGEQVDVRPIQVRGDQEITDSLVAGYFAKYSTKSTEATGHVSRRLNGETVDLYANEHGTHTERLIDACWRLGRHPAWARLRRWAHMLGFGGHFLTKSRRYSVTFRILRDNRVTWRRTTDDTPAADTDGETTLIVGTLTYAGTGWHTLGDAMLANTSADLARSRALVGREEVAHELSAR</sequence>
<name>A0A8J3NB72_9ACTN</name>
<dbReference type="Proteomes" id="UP000612808">
    <property type="component" value="Unassembled WGS sequence"/>
</dbReference>
<accession>A0A8J3NB72</accession>
<organism evidence="1 2">
    <name type="scientific">Actinocatenispora rupis</name>
    <dbReference type="NCBI Taxonomy" id="519421"/>
    <lineage>
        <taxon>Bacteria</taxon>
        <taxon>Bacillati</taxon>
        <taxon>Actinomycetota</taxon>
        <taxon>Actinomycetes</taxon>
        <taxon>Micromonosporales</taxon>
        <taxon>Micromonosporaceae</taxon>
        <taxon>Actinocatenispora</taxon>
    </lineage>
</organism>
<reference evidence="1" key="1">
    <citation type="submission" date="2021-01" db="EMBL/GenBank/DDBJ databases">
        <title>Whole genome shotgun sequence of Actinocatenispora rupis NBRC 107355.</title>
        <authorList>
            <person name="Komaki H."/>
            <person name="Tamura T."/>
        </authorList>
    </citation>
    <scope>NUCLEOTIDE SEQUENCE</scope>
    <source>
        <strain evidence="1">NBRC 107355</strain>
    </source>
</reference>